<sequence length="371" mass="43052">MDEQGGLKTMNQSLGIMTLTPQITNSYFLGIAKKSLSYPIDLYLFSPKGISPLNETVDGFYFNKETQSWENEAFEIPEYIYDRTYYQKDIQSQQAKAVVQWLKNQRHIRFLGYGLPNKWHLYEKLKKTPISPYIPETYLVTDGNHLLNLLTEHKDIIIKPVDGAHGFAIYHLVESQGGIVVRTTKKEGIREQSFQRKEIFIKWVNRILLQHTFICQKRILNLTKENAPFDLRILLNKNASGEWREFQRAIRVGEQQAILTNISRGASYKSYSDWMTLHDSSWDYIEEELNDIMEEMPLLLEEHFSALFEIGVDIIIGEDQSLWILDMNSKPGHKVVDALGPEKLPSLYKAPLDYCEFLASQSLTSLRRGDF</sequence>
<dbReference type="Proteomes" id="UP000324269">
    <property type="component" value="Unassembled WGS sequence"/>
</dbReference>
<comment type="caution">
    <text evidence="1">The sequence shown here is derived from an EMBL/GenBank/DDBJ whole genome shotgun (WGS) entry which is preliminary data.</text>
</comment>
<dbReference type="Gene3D" id="3.30.470.20">
    <property type="entry name" value="ATP-grasp fold, B domain"/>
    <property type="match status" value="1"/>
</dbReference>
<dbReference type="OrthoDB" id="7869153at2"/>
<gene>
    <name evidence="1" type="ORF">FZC85_10735</name>
</gene>
<dbReference type="Pfam" id="PF14398">
    <property type="entry name" value="ATPgrasp_YheCD"/>
    <property type="match status" value="1"/>
</dbReference>
<dbReference type="InterPro" id="IPR026838">
    <property type="entry name" value="YheC/D"/>
</dbReference>
<dbReference type="EMBL" id="VTEZ01000003">
    <property type="protein sequence ID" value="TYS85459.1"/>
    <property type="molecule type" value="Genomic_DNA"/>
</dbReference>
<name>A0A5D4TYK0_9BACI</name>
<protein>
    <submittedName>
        <fullName evidence="1">YheC/YheD family protein</fullName>
    </submittedName>
</protein>
<dbReference type="AlphaFoldDB" id="A0A5D4TYK0"/>
<dbReference type="SUPFAM" id="SSF56059">
    <property type="entry name" value="Glutathione synthetase ATP-binding domain-like"/>
    <property type="match status" value="1"/>
</dbReference>
<organism evidence="1 2">
    <name type="scientific">Rossellomorea aquimaris</name>
    <dbReference type="NCBI Taxonomy" id="189382"/>
    <lineage>
        <taxon>Bacteria</taxon>
        <taxon>Bacillati</taxon>
        <taxon>Bacillota</taxon>
        <taxon>Bacilli</taxon>
        <taxon>Bacillales</taxon>
        <taxon>Bacillaceae</taxon>
        <taxon>Rossellomorea</taxon>
    </lineage>
</organism>
<accession>A0A5D4TYK0</accession>
<proteinExistence type="predicted"/>
<evidence type="ECO:0000313" key="2">
    <source>
        <dbReference type="Proteomes" id="UP000324269"/>
    </source>
</evidence>
<evidence type="ECO:0000313" key="1">
    <source>
        <dbReference type="EMBL" id="TYS85459.1"/>
    </source>
</evidence>
<reference evidence="1 2" key="1">
    <citation type="submission" date="2019-08" db="EMBL/GenBank/DDBJ databases">
        <title>Bacillus genomes from the desert of Cuatro Cienegas, Coahuila.</title>
        <authorList>
            <person name="Olmedo-Alvarez G."/>
        </authorList>
    </citation>
    <scope>NUCLEOTIDE SEQUENCE [LARGE SCALE GENOMIC DNA]</scope>
    <source>
        <strain evidence="1 2">CH87b_3T</strain>
    </source>
</reference>